<evidence type="ECO:0000313" key="1">
    <source>
        <dbReference type="Proteomes" id="UP000504607"/>
    </source>
</evidence>
<keyword evidence="1" id="KW-1185">Reference proteome</keyword>
<sequence length="119" mass="12860">MERVGRSALGMGSLRTTLGNRIPIRGFIYWLNQEHSGMDQTALEVLISKPASTGAVITVAMYSLSLGLQSIARFAGIRNSMSANLIIILTIIWLQCGVPTLTHPSQFESVAAPTQMSEP</sequence>
<proteinExistence type="predicted"/>
<dbReference type="OrthoDB" id="10386355at2759"/>
<protein>
    <submittedName>
        <fullName evidence="2">Uncharacterized protein LOC105057293</fullName>
    </submittedName>
</protein>
<organism evidence="1 2">
    <name type="scientific">Elaeis guineensis var. tenera</name>
    <name type="common">Oil palm</name>
    <dbReference type="NCBI Taxonomy" id="51953"/>
    <lineage>
        <taxon>Eukaryota</taxon>
        <taxon>Viridiplantae</taxon>
        <taxon>Streptophyta</taxon>
        <taxon>Embryophyta</taxon>
        <taxon>Tracheophyta</taxon>
        <taxon>Spermatophyta</taxon>
        <taxon>Magnoliopsida</taxon>
        <taxon>Liliopsida</taxon>
        <taxon>Arecaceae</taxon>
        <taxon>Arecoideae</taxon>
        <taxon>Cocoseae</taxon>
        <taxon>Elaeidinae</taxon>
        <taxon>Elaeis</taxon>
    </lineage>
</organism>
<dbReference type="RefSeq" id="XP_029124021.1">
    <property type="nucleotide sequence ID" value="XM_029268188.1"/>
</dbReference>
<evidence type="ECO:0000313" key="2">
    <source>
        <dbReference type="RefSeq" id="XP_029124021.1"/>
    </source>
</evidence>
<dbReference type="Proteomes" id="UP000504607">
    <property type="component" value="Chromosome 14"/>
</dbReference>
<dbReference type="AlphaFoldDB" id="A0A8N4FB92"/>
<accession>A0A8N4FB92</accession>
<reference evidence="2" key="1">
    <citation type="submission" date="2025-08" db="UniProtKB">
        <authorList>
            <consortium name="RefSeq"/>
        </authorList>
    </citation>
    <scope>IDENTIFICATION</scope>
</reference>
<name>A0A8N4FB92_ELAGV</name>
<gene>
    <name evidence="2" type="primary">LOC105057293</name>
</gene>